<feature type="region of interest" description="Disordered" evidence="2">
    <location>
        <begin position="2110"/>
        <end position="2132"/>
    </location>
</feature>
<comment type="similarity">
    <text evidence="1">Belongs to the VPS13 family.</text>
</comment>
<evidence type="ECO:0000256" key="2">
    <source>
        <dbReference type="SAM" id="MobiDB-lite"/>
    </source>
</evidence>
<dbReference type="GeneID" id="25260538"/>
<proteinExistence type="inferred from homology"/>
<name>A0A098VNM1_9MICR</name>
<evidence type="ECO:0000259" key="3">
    <source>
        <dbReference type="Pfam" id="PF25036"/>
    </source>
</evidence>
<dbReference type="InterPro" id="IPR009543">
    <property type="entry name" value="VPS13_VAB"/>
</dbReference>
<evidence type="ECO:0000313" key="5">
    <source>
        <dbReference type="Proteomes" id="UP000029725"/>
    </source>
</evidence>
<gene>
    <name evidence="4" type="ORF">DI09_64p10</name>
</gene>
<keyword evidence="5" id="KW-1185">Reference proteome</keyword>
<feature type="compositionally biased region" description="Basic residues" evidence="2">
    <location>
        <begin position="3031"/>
        <end position="3042"/>
    </location>
</feature>
<feature type="compositionally biased region" description="Basic and acidic residues" evidence="2">
    <location>
        <begin position="2626"/>
        <end position="2635"/>
    </location>
</feature>
<dbReference type="PANTHER" id="PTHR16166">
    <property type="entry name" value="VACUOLAR PROTEIN SORTING-ASSOCIATED PROTEIN VPS13"/>
    <property type="match status" value="1"/>
</dbReference>
<protein>
    <submittedName>
        <fullName evidence="4">Vacuolar protein sorting-associated protein Vps13</fullName>
    </submittedName>
</protein>
<dbReference type="PANTHER" id="PTHR16166:SF93">
    <property type="entry name" value="INTERMEMBRANE LIPID TRANSFER PROTEIN VPS13"/>
    <property type="match status" value="1"/>
</dbReference>
<organism evidence="4 5">
    <name type="scientific">Mitosporidium daphniae</name>
    <dbReference type="NCBI Taxonomy" id="1485682"/>
    <lineage>
        <taxon>Eukaryota</taxon>
        <taxon>Fungi</taxon>
        <taxon>Fungi incertae sedis</taxon>
        <taxon>Microsporidia</taxon>
        <taxon>Mitosporidium</taxon>
    </lineage>
</organism>
<comment type="caution">
    <text evidence="4">The sequence shown here is derived from an EMBL/GenBank/DDBJ whole genome shotgun (WGS) entry which is preliminary data.</text>
</comment>
<feature type="region of interest" description="Disordered" evidence="2">
    <location>
        <begin position="2626"/>
        <end position="2645"/>
    </location>
</feature>
<reference evidence="4 5" key="1">
    <citation type="submission" date="2014-04" db="EMBL/GenBank/DDBJ databases">
        <title>A new species of microsporidia sheds light on the evolution of extreme parasitism.</title>
        <authorList>
            <person name="Haag K.L."/>
            <person name="James T.Y."/>
            <person name="Larsson R."/>
            <person name="Schaer T.M."/>
            <person name="Refardt D."/>
            <person name="Pombert J.-F."/>
            <person name="Ebert D."/>
        </authorList>
    </citation>
    <scope>NUCLEOTIDE SEQUENCE [LARGE SCALE GENOMIC DNA]</scope>
    <source>
        <strain evidence="4 5">UGP3</strain>
        <tissue evidence="4">Spores</tissue>
    </source>
</reference>
<feature type="compositionally biased region" description="Basic and acidic residues" evidence="2">
    <location>
        <begin position="2117"/>
        <end position="2131"/>
    </location>
</feature>
<dbReference type="VEuPathDB" id="MicrosporidiaDB:DI09_64p10"/>
<feature type="compositionally biased region" description="Basic and acidic residues" evidence="2">
    <location>
        <begin position="2472"/>
        <end position="2483"/>
    </location>
</feature>
<dbReference type="OrthoDB" id="2191600at2759"/>
<accession>A0A098VNM1</accession>
<feature type="domain" description="Vacuolar protein sorting-associated protein 13 VPS13 adaptor binding" evidence="3">
    <location>
        <begin position="1840"/>
        <end position="2346"/>
    </location>
</feature>
<dbReference type="RefSeq" id="XP_013237004.1">
    <property type="nucleotide sequence ID" value="XM_013381550.1"/>
</dbReference>
<dbReference type="HOGENOM" id="CLU_225929_0_0_1"/>
<evidence type="ECO:0000313" key="4">
    <source>
        <dbReference type="EMBL" id="KGG50565.1"/>
    </source>
</evidence>
<dbReference type="GO" id="GO:0006623">
    <property type="term" value="P:protein targeting to vacuole"/>
    <property type="evidence" value="ECO:0007669"/>
    <property type="project" value="TreeGrafter"/>
</dbReference>
<feature type="region of interest" description="Disordered" evidence="2">
    <location>
        <begin position="3030"/>
        <end position="3051"/>
    </location>
</feature>
<dbReference type="Pfam" id="PF25036">
    <property type="entry name" value="VPS13_VAB"/>
    <property type="match status" value="1"/>
</dbReference>
<evidence type="ECO:0000256" key="1">
    <source>
        <dbReference type="ARBA" id="ARBA00006545"/>
    </source>
</evidence>
<sequence length="3051" mass="340637">MSQQQHCKGDWVVGFFGLNIIIAPDYWFELFLMLGSISEISIKVPWYSPFKQPVNVFVDGLALHFKLKEIFLFFHKHFQAEAEATGNSYVKSLKSKILDSCNLFIKNAQVVVERNSRKFAFKISSLSILSISDALEAPAGEPIETPARDSIDISTGSPVEISSLDAVDVCTGKPVEISTLHAVEVSPPVNVGPKSTLRILSIESFTCSFNAGNLDAEMATFVDASVLSVKVTPKSAGEDSKISVDLLMDSISIELSLELVQAYQSILKDSQNQTTSLKSLAKVVLQKNRARSFVWSCMEAFCADRKSYPSIESLQILNSIEKKYDVQDILLFRDIAKSVQKKKGLSSLALRFPMFSSKKSANMHANASPCGNQAISKTIEKLSLSLLVISGGATANFTFELGSLFLTTEFTSNWSQLSGTGQFGNVSFAYQLPDKEEKFLFQNDENLDYSSDAGEGFICKNVVEYGPNDGLTLNIAPISLKLNMSTITLLQSACDAFFSSFPVAMHAAHSSNDLKWAVSLQKVDIALALFGDAESLMFSIVDIEFACPEGNFLELSLYSICSSFQNSANGLHTIPLLEISNFSGKFMDHIADVYISRIALGLYDYPVWLLRKSFAYFESSSSEPVNFSLVLNVDQFKGELFYSSKCTESPWNVFEGGNRASTLCFSFDKLCELEASSVIVNLSTTSKEYLKITFNELFELTPLRNELLFIEAKQPPEAFKNYFTPCYIPNPDNVENSSFFRFVRKSSPMEVIFKQSDMYSLFLQAFVVDIDSSFCPEFIVNFHAYFSRLFVFNLFAPVPCSSFFCFPVNPQRNSKFRMLLSVKNSCCKLFHVPSAYQRLFIEQGDVTIDYEREIDSILSKKNIEVVLNTNSCVKNASDETLFSWGKPLHVQYVSPKSVHSTKSYVQELAIWCANIFLYLSETDLRDLVLFKEKILHFLDIFFFQIDCYLDLPSPCHTMTSSLTLTLADENELVLPSTVFENSYPFEFSICPYNGISVIFSTFQFKSSSNLSTVEILSEEPSCSSLKVNINDIKGMDESFISRPFTIDILLNNAKSTIDIYECLSFRFHGAKAKSITFLLCFLMEFVQSIPLILEGVPCKKATEFVLLFNAKKIVAEIGAANCESISLSMLNCLAQAFSSGGNKMDIFYFFAGYSLKYKNYCISDEDVIVPSLIDKSLLVFDPCILANLVDGNTQIYCPKALSLYTASPFRGQFSSEKTSTNEGSSFCMESVQKLNFFVPFVCKIYDASVLHQAFNFIFSSIPKKDLEAIIDPKSSLLVSTRLSSIDDITLCSQVSVGFLQGIYIFLPFDFDAGSFYLFCTHMRFASNAKFFATPNEEKEYFRWNVAVSNLCFSVDPSIIISDGGGALISDSYLFPSLPKDSNRQIVTPVYLNVSLDGKRKHPSLSEIWSKIEVSKVCVNITSNDILLLWNLSSTLCAKIKTGNWMIPSRGSVPPIELVNQISLAIAGVEILVIFEDYAFTGEKEMQLSCAKSAHKSTPPSLSYSCPFLKVVIPKLALEDAYFKVENIRFSEDEEEEPEPFDPDLNVEDDSNSIRFDDDANSSYSEFFSDISDELCNLFVVFTMEVKVDYFNSDNSTWEPLIETWQFTATIDRKWLRALNMTTSTEVTISSMHNLEFCVSQVFLKYAALYLRRIFSLCKDLDSVATNSKGQSACSAHGQNLTFLVRNETGVDLMLWSSDGVTPTDSTSGETTPTAVETTEICDRLQSGESLYWRFSSSRDPILNVHLLEDRFPFESIRNIPVNKYLSSLFLLRPSMDGIKHFIVAEVSSYNLASAARMAGQPATSAAWPSKFSASSTLPVSSLGSTFDPHCASFALHDPITYAKRIDISSALQLQNHTDIVFEVMFFIPDRLFQSRELASFLIPQIYVLECWPGEVQGVPLDIAYYSRFKIRPKYFVAKENTENLPNFSTHARNSKKSSPINSVRYIWSASSVDWRTVLDGTKAEKNSTLLSANDVELISNPDLSFVSEGETSGLSQVFSVSTIVHCERLGDFSMHYPAMRCHFLPPVIISSQLPYPITFKILDRRQKVNFKASLASYETLHLHYVALSASEDIDGGPALLGLMVDIPDIGCTSRNPSLIYHSAEASRRLVRASKQTPEQRTKVENRAKTEPEQQNPYVDDFIELVNGNGLPLVLRINYRQVSALLPGNQGEKRPHAIGATNGLLPLLYSYGRNSGTLNHLLKSSHARSVIRTKDTEWSKPISIEIVGSSQHLELCGRSASYQLGISVSTDPRTPNSKVIMIRPRFVLYSMVGFDFCIAASASPSNVNVVSPRTLIPFHFGRSKSEDHDSPAFYAVTLKKVSSPQDCWSAPLILTQLGTSFLRFERSDDPAIVVGGPEPKPNPKARLLAPTSNFDASLSPGKGAAITLDTSNASICTEPSAACGLSPLLKCQALMEGPTFYVVFSAQQQYPFILVNSCSHHALTCHQVGSHRLYYLPARNSEPFGCTVPNEETDAHKGTRKARDISPNTSPERTEDSCRPSAISFFWEMPSVAEKKLAIYLDDAGKKKEINISEIGTLEPLKFRMRDGTYTIINAKVELMGGSQSLRVVFSESPLLDTTPKKPSKKYPQWKLKKKIKKKMKALKQSIQVSKKSHFLSLQRRFFHSTMREEDMRHDSSASPHGGSVSEKRLSISNLLSGLKLNLEIQSRIGISLIDNSNACEASERRFEMANETLFHELDEIAYIAIEGLSVTYHLPSAEESIKFASPSLMKLSINWLECALATAPLVLYPSVLKKERSLQGDEDLLDKMEHPFLKFILIEDENLASSGIKCFQYGGLLIQEFSLELDGYFIRRMEQFLSFDSTTLAQVSSWALSGSMEADFDTICSLMESRNGDKLLYFEWLQIHPIKINLSYSRAEFPPHIQLAKEGQAEPLSSMAEILGNIHGAPLRFNALILQNPIFAYGIFVKILKEHYGDQLIQQVHKVIGSSDIAGNPIGMFNSFASGVTDLFYEPYLGFISDKPQDFGIGIAKGSASLIKNTVYGISDTLSKVTNSFGKGLSITTLDSEFQKERRWNRRKRNRPRHAFSGIPLQV</sequence>
<dbReference type="Proteomes" id="UP000029725">
    <property type="component" value="Unassembled WGS sequence"/>
</dbReference>
<dbReference type="InterPro" id="IPR026847">
    <property type="entry name" value="VPS13"/>
</dbReference>
<dbReference type="GO" id="GO:0045053">
    <property type="term" value="P:protein retention in Golgi apparatus"/>
    <property type="evidence" value="ECO:0007669"/>
    <property type="project" value="TreeGrafter"/>
</dbReference>
<dbReference type="EMBL" id="JMKJ01000573">
    <property type="protein sequence ID" value="KGG50565.1"/>
    <property type="molecule type" value="Genomic_DNA"/>
</dbReference>
<feature type="region of interest" description="Disordered" evidence="2">
    <location>
        <begin position="2468"/>
        <end position="2496"/>
    </location>
</feature>